<dbReference type="EMBL" id="JBFCZG010000010">
    <property type="protein sequence ID" value="KAL3417696.1"/>
    <property type="molecule type" value="Genomic_DNA"/>
</dbReference>
<sequence length="345" mass="37296">MPSTASYFIAAVAGEIEAASSRMSTYRRSRILSASASASASVSRRFLIASRTISPLTQVRARSHSQAPPFAHPPVRIPALVPDMGAPKIQNTAFASTLKDASKPIADVLAQFTKPVDDAVEAGSDDIESPLWTAWNDLVAIVGQTSHDEQDRLVEFVKSLQKLPGPRSKKGGGACTVWSQPATWDSLTLLGAVLRDSWNYTPDGPGASANKGLWVNMNAFVARLTTLSQKPDDAFDYSLYAVWAMRDALEDPAPEAPIAHEELIKGAAAWLIYAAPTLKKLSQSGRVFEEKMAKEGQSLLGKDWVGFNEERWALWKDRLAAVKGKSGDAEVQDFVAKALAEADRA</sequence>
<gene>
    <name evidence="1" type="ORF">PVAG01_10706</name>
</gene>
<dbReference type="InterPro" id="IPR053204">
    <property type="entry name" value="Oxopyrrolidines_Biosynth-assoc"/>
</dbReference>
<accession>A0ABR4P3P0</accession>
<evidence type="ECO:0000313" key="1">
    <source>
        <dbReference type="EMBL" id="KAL3417696.1"/>
    </source>
</evidence>
<dbReference type="Pfam" id="PF12311">
    <property type="entry name" value="DUF3632"/>
    <property type="match status" value="1"/>
</dbReference>
<dbReference type="InterPro" id="IPR022085">
    <property type="entry name" value="OpdG"/>
</dbReference>
<keyword evidence="2" id="KW-1185">Reference proteome</keyword>
<organism evidence="1 2">
    <name type="scientific">Phlyctema vagabunda</name>
    <dbReference type="NCBI Taxonomy" id="108571"/>
    <lineage>
        <taxon>Eukaryota</taxon>
        <taxon>Fungi</taxon>
        <taxon>Dikarya</taxon>
        <taxon>Ascomycota</taxon>
        <taxon>Pezizomycotina</taxon>
        <taxon>Leotiomycetes</taxon>
        <taxon>Helotiales</taxon>
        <taxon>Dermateaceae</taxon>
        <taxon>Phlyctema</taxon>
    </lineage>
</organism>
<reference evidence="1 2" key="1">
    <citation type="submission" date="2024-06" db="EMBL/GenBank/DDBJ databases">
        <title>Complete genome of Phlyctema vagabunda strain 19-DSS-EL-015.</title>
        <authorList>
            <person name="Fiorenzani C."/>
        </authorList>
    </citation>
    <scope>NUCLEOTIDE SEQUENCE [LARGE SCALE GENOMIC DNA]</scope>
    <source>
        <strain evidence="1 2">19-DSS-EL-015</strain>
    </source>
</reference>
<name>A0ABR4P3P0_9HELO</name>
<proteinExistence type="predicted"/>
<comment type="caution">
    <text evidence="1">The sequence shown here is derived from an EMBL/GenBank/DDBJ whole genome shotgun (WGS) entry which is preliminary data.</text>
</comment>
<protein>
    <submittedName>
        <fullName evidence="1">Uncharacterized protein</fullName>
    </submittedName>
</protein>
<dbReference type="PANTHER" id="PTHR38797">
    <property type="entry name" value="NUCLEAR PORE COMPLEX PROTEIN NUP85-RELATED"/>
    <property type="match status" value="1"/>
</dbReference>
<evidence type="ECO:0000313" key="2">
    <source>
        <dbReference type="Proteomes" id="UP001629113"/>
    </source>
</evidence>
<dbReference type="Proteomes" id="UP001629113">
    <property type="component" value="Unassembled WGS sequence"/>
</dbReference>